<gene>
    <name evidence="3" type="ORF">HYALB_00003672</name>
</gene>
<dbReference type="OrthoDB" id="272271at2759"/>
<dbReference type="EMBL" id="CAJVRM010000083">
    <property type="protein sequence ID" value="CAG8973894.1"/>
    <property type="molecule type" value="Genomic_DNA"/>
</dbReference>
<proteinExistence type="predicted"/>
<dbReference type="Proteomes" id="UP000701801">
    <property type="component" value="Unassembled WGS sequence"/>
</dbReference>
<dbReference type="AlphaFoldDB" id="A0A9N9LET4"/>
<keyword evidence="4" id="KW-1185">Reference proteome</keyword>
<keyword evidence="1" id="KW-0560">Oxidoreductase</keyword>
<dbReference type="InterPro" id="IPR042098">
    <property type="entry name" value="TauD-like_sf"/>
</dbReference>
<dbReference type="Pfam" id="PF02668">
    <property type="entry name" value="TauD"/>
    <property type="match status" value="1"/>
</dbReference>
<evidence type="ECO:0000256" key="1">
    <source>
        <dbReference type="ARBA" id="ARBA00023002"/>
    </source>
</evidence>
<accession>A0A9N9LET4</accession>
<evidence type="ECO:0000313" key="4">
    <source>
        <dbReference type="Proteomes" id="UP000701801"/>
    </source>
</evidence>
<sequence>MYSHKYSKLLEVSLGQLTADNFLLPSLRPALRRLSNELHNGHGFFVIRGLRVDEYTRPDNVLIYLGLSTHLAPQLGRQDYQFDGQPDDVLLAHVKDLSLLSSSSGPNGGIIGSPAYTTNKQVFHTDTGDIVSLLALETSAEGGASNFTRPNLIHTLSQPWDVDASEKNDRQFEQRPILFHFPATASTPERVGLQYSRRYFVGFGALPRSDNIPPITEA</sequence>
<dbReference type="GO" id="GO:0016491">
    <property type="term" value="F:oxidoreductase activity"/>
    <property type="evidence" value="ECO:0007669"/>
    <property type="project" value="UniProtKB-KW"/>
</dbReference>
<feature type="domain" description="TauD/TfdA-like" evidence="2">
    <location>
        <begin position="17"/>
        <end position="147"/>
    </location>
</feature>
<name>A0A9N9LET4_9HELO</name>
<comment type="caution">
    <text evidence="3">The sequence shown here is derived from an EMBL/GenBank/DDBJ whole genome shotgun (WGS) entry which is preliminary data.</text>
</comment>
<reference evidence="3" key="1">
    <citation type="submission" date="2021-07" db="EMBL/GenBank/DDBJ databases">
        <authorList>
            <person name="Durling M."/>
        </authorList>
    </citation>
    <scope>NUCLEOTIDE SEQUENCE</scope>
</reference>
<evidence type="ECO:0000313" key="3">
    <source>
        <dbReference type="EMBL" id="CAG8973894.1"/>
    </source>
</evidence>
<protein>
    <recommendedName>
        <fullName evidence="2">TauD/TfdA-like domain-containing protein</fullName>
    </recommendedName>
</protein>
<organism evidence="3 4">
    <name type="scientific">Hymenoscyphus albidus</name>
    <dbReference type="NCBI Taxonomy" id="595503"/>
    <lineage>
        <taxon>Eukaryota</taxon>
        <taxon>Fungi</taxon>
        <taxon>Dikarya</taxon>
        <taxon>Ascomycota</taxon>
        <taxon>Pezizomycotina</taxon>
        <taxon>Leotiomycetes</taxon>
        <taxon>Helotiales</taxon>
        <taxon>Helotiaceae</taxon>
        <taxon>Hymenoscyphus</taxon>
    </lineage>
</organism>
<dbReference type="SUPFAM" id="SSF51197">
    <property type="entry name" value="Clavaminate synthase-like"/>
    <property type="match status" value="1"/>
</dbReference>
<evidence type="ECO:0000259" key="2">
    <source>
        <dbReference type="Pfam" id="PF02668"/>
    </source>
</evidence>
<dbReference type="Gene3D" id="3.60.130.10">
    <property type="entry name" value="Clavaminate synthase-like"/>
    <property type="match status" value="1"/>
</dbReference>
<dbReference type="InterPro" id="IPR003819">
    <property type="entry name" value="TauD/TfdA-like"/>
</dbReference>